<keyword evidence="2" id="KW-0472">Membrane</keyword>
<keyword evidence="2" id="KW-0812">Transmembrane</keyword>
<dbReference type="EMBL" id="MN481987">
    <property type="protein sequence ID" value="QKO28963.1"/>
    <property type="molecule type" value="Genomic_DNA"/>
</dbReference>
<evidence type="ECO:0000256" key="1">
    <source>
        <dbReference type="SAM" id="MobiDB-lite"/>
    </source>
</evidence>
<sequence>MSLDVPYERLGTATKVDYIPLKLALTDLPENNISSSSSSVDDYDNNDKNKTLSSAATAKNQRPKVDIDLTDRNLQLRQPSADLSKQQFYNSLVLGLLTFFCVLVLLYAIFYFVILRDRQKSIVKPTDRITFH</sequence>
<proteinExistence type="predicted"/>
<keyword evidence="2" id="KW-1133">Transmembrane helix</keyword>
<feature type="transmembrane region" description="Helical" evidence="2">
    <location>
        <begin position="92"/>
        <end position="114"/>
    </location>
</feature>
<feature type="compositionally biased region" description="Low complexity" evidence="1">
    <location>
        <begin position="31"/>
        <end position="40"/>
    </location>
</feature>
<protein>
    <recommendedName>
        <fullName evidence="4">Ac78</fullName>
    </recommendedName>
</protein>
<accession>A0A6N0C372</accession>
<name>A0A6N0C372_9ABAC</name>
<dbReference type="Pfam" id="PF06024">
    <property type="entry name" value="Orf78"/>
    <property type="match status" value="1"/>
</dbReference>
<organism evidence="3">
    <name type="scientific">Spodoptera exigua multiple nucleopolyhedrovirus</name>
    <dbReference type="NCBI Taxonomy" id="10454"/>
    <lineage>
        <taxon>Viruses</taxon>
        <taxon>Viruses incertae sedis</taxon>
        <taxon>Naldaviricetes</taxon>
        <taxon>Lefavirales</taxon>
        <taxon>Baculoviridae</taxon>
        <taxon>Alphabaculovirus</taxon>
    </lineage>
</organism>
<feature type="compositionally biased region" description="Polar residues" evidence="1">
    <location>
        <begin position="51"/>
        <end position="60"/>
    </location>
</feature>
<dbReference type="InterPro" id="IPR009261">
    <property type="entry name" value="AcMNPV_AC78"/>
</dbReference>
<reference evidence="3" key="1">
    <citation type="submission" date="2019-09" db="EMBL/GenBank/DDBJ databases">
        <authorList>
            <person name="Tao P."/>
            <person name="Yang T."/>
            <person name="Chen J."/>
            <person name="Lin C."/>
            <person name="Hu J."/>
            <person name="Zhu Y."/>
            <person name="Lv H."/>
            <person name="Tian M."/>
            <person name="Gao Q."/>
            <person name="Jia J."/>
        </authorList>
    </citation>
    <scope>NUCLEOTIDE SEQUENCE</scope>
    <source>
        <strain evidence="3">WV103</strain>
    </source>
</reference>
<evidence type="ECO:0000313" key="3">
    <source>
        <dbReference type="EMBL" id="QKO28963.1"/>
    </source>
</evidence>
<feature type="region of interest" description="Disordered" evidence="1">
    <location>
        <begin position="29"/>
        <end position="64"/>
    </location>
</feature>
<evidence type="ECO:0008006" key="4">
    <source>
        <dbReference type="Google" id="ProtNLM"/>
    </source>
</evidence>
<evidence type="ECO:0000256" key="2">
    <source>
        <dbReference type="SAM" id="Phobius"/>
    </source>
</evidence>